<feature type="compositionally biased region" description="Basic and acidic residues" evidence="1">
    <location>
        <begin position="231"/>
        <end position="247"/>
    </location>
</feature>
<dbReference type="Gramene" id="Ma08_t34210.3">
    <property type="protein sequence ID" value="Ma08_p34210.3"/>
    <property type="gene ID" value="Ma08_g34210"/>
</dbReference>
<name>A0A804KDZ8_MUSAM</name>
<dbReference type="PANTHER" id="PTHR34482:SF49">
    <property type="entry name" value="RETROTRANSPOSON GAG DOMAIN-CONTAINING PROTEIN"/>
    <property type="match status" value="1"/>
</dbReference>
<evidence type="ECO:0000313" key="3">
    <source>
        <dbReference type="EMBL" id="CAG1833577.1"/>
    </source>
</evidence>
<sequence length="363" mass="42238">MTRPSGSSTASSSDQLSEIMRTLETMLNVMQQLQQERNCGAKTSNQTGLGIEQFKKLSPPSFSGEPDPMVAEQWMMQMEKIFDVLNFSDDQKVSFATFMLEGEAEYWWKTIRRISEIRHEHITWKVFVEKFNEKYFSDYIKEQKELEFLNLVQGNLTVAKYEAKFIELSRFATYITDDESRKAKRFERGLKPAIRSWISVLKLQTYADVVERAMIIEKDIEEIQEIRGKNDKDKFTNKNKRGKESKNGNKRIKTTRFEKEKPPQRTRSCVKCRLNHETSQCFRVIGACFACGKLDHKIKYCPLNEKKEPLPPASSTRTRVSAIAEQDFKASKSMVEVVQRMDTSSPAVLVKAEILKMPWEQRF</sequence>
<reference evidence="4" key="2">
    <citation type="submission" date="2021-05" db="UniProtKB">
        <authorList>
            <consortium name="EnsemblPlants"/>
        </authorList>
    </citation>
    <scope>IDENTIFICATION</scope>
    <source>
        <strain evidence="4">subsp. malaccensis</strain>
    </source>
</reference>
<dbReference type="KEGG" id="mus:103995568"/>
<evidence type="ECO:0000313" key="4">
    <source>
        <dbReference type="EnsemblPlants" id="Ma08_p34210.2"/>
    </source>
</evidence>
<dbReference type="InterPro" id="IPR005162">
    <property type="entry name" value="Retrotrans_gag_dom"/>
</dbReference>
<dbReference type="EnsemblPlants" id="Ma08_t34210.2">
    <property type="protein sequence ID" value="Ma08_p34210.2"/>
    <property type="gene ID" value="Ma08_g34210"/>
</dbReference>
<keyword evidence="5" id="KW-1185">Reference proteome</keyword>
<dbReference type="OrthoDB" id="786614at2759"/>
<reference evidence="3" key="1">
    <citation type="submission" date="2021-03" db="EMBL/GenBank/DDBJ databases">
        <authorList>
            <consortium name="Genoscope - CEA"/>
            <person name="William W."/>
        </authorList>
    </citation>
    <scope>NUCLEOTIDE SEQUENCE</scope>
    <source>
        <strain evidence="3">Doubled-haploid Pahang</strain>
    </source>
</reference>
<accession>A0A804KDZ8</accession>
<dbReference type="InParanoid" id="A0A804KDZ8"/>
<gene>
    <name evidence="3" type="ORF">GSMUA_94980.1</name>
</gene>
<dbReference type="EnsemblPlants" id="Ma08_t34210.3">
    <property type="protein sequence ID" value="Ma08_p34210.3"/>
    <property type="gene ID" value="Ma08_g34210"/>
</dbReference>
<dbReference type="Gramene" id="Ma08_t34210.2">
    <property type="protein sequence ID" value="Ma08_p34210.2"/>
    <property type="gene ID" value="Ma08_g34210"/>
</dbReference>
<evidence type="ECO:0000259" key="2">
    <source>
        <dbReference type="Pfam" id="PF03732"/>
    </source>
</evidence>
<evidence type="ECO:0000313" key="5">
    <source>
        <dbReference type="Proteomes" id="UP000012960"/>
    </source>
</evidence>
<dbReference type="EMBL" id="HG996472">
    <property type="protein sequence ID" value="CAG1833577.1"/>
    <property type="molecule type" value="Genomic_DNA"/>
</dbReference>
<evidence type="ECO:0000256" key="1">
    <source>
        <dbReference type="SAM" id="MobiDB-lite"/>
    </source>
</evidence>
<dbReference type="PANTHER" id="PTHR34482">
    <property type="entry name" value="DNA DAMAGE-INDUCIBLE PROTEIN 1-LIKE"/>
    <property type="match status" value="1"/>
</dbReference>
<protein>
    <submittedName>
        <fullName evidence="3">(wild Malaysian banana) hypothetical protein</fullName>
    </submittedName>
</protein>
<dbReference type="AlphaFoldDB" id="A0A804KDZ8"/>
<proteinExistence type="predicted"/>
<feature type="region of interest" description="Disordered" evidence="1">
    <location>
        <begin position="231"/>
        <end position="260"/>
    </location>
</feature>
<dbReference type="OMA" id="WIDRMER"/>
<feature type="domain" description="Retrotransposon gag" evidence="2">
    <location>
        <begin position="95"/>
        <end position="192"/>
    </location>
</feature>
<dbReference type="Proteomes" id="UP000012960">
    <property type="component" value="Unplaced"/>
</dbReference>
<dbReference type="Pfam" id="PF03732">
    <property type="entry name" value="Retrotrans_gag"/>
    <property type="match status" value="1"/>
</dbReference>
<organism evidence="4 5">
    <name type="scientific">Musa acuminata subsp. malaccensis</name>
    <name type="common">Wild banana</name>
    <name type="synonym">Musa malaccensis</name>
    <dbReference type="NCBI Taxonomy" id="214687"/>
    <lineage>
        <taxon>Eukaryota</taxon>
        <taxon>Viridiplantae</taxon>
        <taxon>Streptophyta</taxon>
        <taxon>Embryophyta</taxon>
        <taxon>Tracheophyta</taxon>
        <taxon>Spermatophyta</taxon>
        <taxon>Magnoliopsida</taxon>
        <taxon>Liliopsida</taxon>
        <taxon>Zingiberales</taxon>
        <taxon>Musaceae</taxon>
        <taxon>Musa</taxon>
    </lineage>
</organism>